<gene>
    <name evidence="3" type="ORF">FWI86_06490</name>
    <name evidence="2" type="ORF">FWJ04_07230</name>
</gene>
<evidence type="ECO:0000313" key="2">
    <source>
        <dbReference type="EMBL" id="NDR89403.1"/>
    </source>
</evidence>
<feature type="domain" description="NAD-dependent epimerase/dehydratase" evidence="1">
    <location>
        <begin position="32"/>
        <end position="167"/>
    </location>
</feature>
<evidence type="ECO:0000259" key="1">
    <source>
        <dbReference type="Pfam" id="PF01370"/>
    </source>
</evidence>
<dbReference type="AlphaFoldDB" id="A0A0B6DUM5"/>
<accession>A0A0B6DUM5</accession>
<dbReference type="InterPro" id="IPR050177">
    <property type="entry name" value="Lipid_A_modif_metabolic_enz"/>
</dbReference>
<organism evidence="3">
    <name type="scientific">Francisella tularensis subsp. holarctica</name>
    <dbReference type="NCBI Taxonomy" id="119857"/>
    <lineage>
        <taxon>Bacteria</taxon>
        <taxon>Pseudomonadati</taxon>
        <taxon>Pseudomonadota</taxon>
        <taxon>Gammaproteobacteria</taxon>
        <taxon>Thiotrichales</taxon>
        <taxon>Francisellaceae</taxon>
        <taxon>Francisella</taxon>
    </lineage>
</organism>
<dbReference type="OMA" id="PPMIYGK"/>
<reference evidence="3" key="2">
    <citation type="submission" date="2020-02" db="EMBL/GenBank/DDBJ databases">
        <title>Using affinity propagation clustering for identifying bacterial clades and subclades with whole-genome sequences of Francisella tularensis.</title>
        <authorList>
            <person name="Homeier-Bachmann T."/>
            <person name="Abdel-Glil M.Y."/>
            <person name="Hackbart A."/>
            <person name="Hotzel H."/>
            <person name="Tomaso H."/>
        </authorList>
    </citation>
    <scope>NUCLEOTIDE SEQUENCE</scope>
    <source>
        <strain evidence="3">15T0085</strain>
        <strain evidence="2">17T1429</strain>
    </source>
</reference>
<name>A0A0B6DUM5_FRATU</name>
<dbReference type="Pfam" id="PF01370">
    <property type="entry name" value="Epimerase"/>
    <property type="match status" value="1"/>
</dbReference>
<dbReference type="PANTHER" id="PTHR43245:SF58">
    <property type="entry name" value="BLL5923 PROTEIN"/>
    <property type="match status" value="1"/>
</dbReference>
<evidence type="ECO:0000313" key="3">
    <source>
        <dbReference type="EMBL" id="NDS68678.1"/>
    </source>
</evidence>
<reference evidence="3" key="1">
    <citation type="submission" date="2019-08" db="EMBL/GenBank/DDBJ databases">
        <authorList>
            <person name="Busch A."/>
        </authorList>
    </citation>
    <scope>NUCLEOTIDE SEQUENCE</scope>
    <source>
        <strain evidence="3">15T0085</strain>
        <strain evidence="2">17T1429</strain>
    </source>
</reference>
<dbReference type="InterPro" id="IPR001509">
    <property type="entry name" value="Epimerase_deHydtase"/>
</dbReference>
<dbReference type="EMBL" id="JAAGKH010000058">
    <property type="protein sequence ID" value="NDR89403.1"/>
    <property type="molecule type" value="Genomic_DNA"/>
</dbReference>
<dbReference type="InterPro" id="IPR036291">
    <property type="entry name" value="NAD(P)-bd_dom_sf"/>
</dbReference>
<dbReference type="HOGENOM" id="CLU_007383_6_7_6"/>
<comment type="caution">
    <text evidence="3">The sequence shown here is derived from an EMBL/GenBank/DDBJ whole genome shotgun (WGS) entry which is preliminary data.</text>
</comment>
<dbReference type="PANTHER" id="PTHR43245">
    <property type="entry name" value="BIFUNCTIONAL POLYMYXIN RESISTANCE PROTEIN ARNA"/>
    <property type="match status" value="1"/>
</dbReference>
<dbReference type="KEGG" id="ftc:DA46_89"/>
<proteinExistence type="predicted"/>
<protein>
    <submittedName>
        <fullName evidence="3">NAD-dependent epimerase/dehydratase family protein</fullName>
    </submittedName>
</protein>
<dbReference type="eggNOG" id="COG0451">
    <property type="taxonomic scope" value="Bacteria"/>
</dbReference>
<dbReference type="SUPFAM" id="SSF51735">
    <property type="entry name" value="NAD(P)-binding Rossmann-fold domains"/>
    <property type="match status" value="1"/>
</dbReference>
<dbReference type="EMBL" id="JAAGJP010000042">
    <property type="protein sequence ID" value="NDS68678.1"/>
    <property type="molecule type" value="Genomic_DNA"/>
</dbReference>
<sequence length="263" mass="29956">MKKRILVTGLSSYIGNSFAAKYNSDFSIDKISLRDVSWANIDLSGYDAVLHVAGIAHTSKDPKLKEKYYKINTQLTYDLAKQAKDQGVRQFVFLSSIIVYGDSAPIGQQKVITKYTEPKPDDFYGDSKLQTEIKLNSLASDDFNIAIIRPPMVYGEGSKGNYPKLVKLAKYTFIFPNINNQRSVISIDNLSKEIAEIILQTKHGVFLLQDNEYFCTSQFIKNYRKDVLGKRTYLTKIFNPIIRLLAKKVDFINKVFGNLTYEK</sequence>
<dbReference type="KEGG" id="ftz:CH68_641"/>
<dbReference type="KEGG" id="ftv:CH67_907"/>
<dbReference type="Gene3D" id="3.40.50.720">
    <property type="entry name" value="NAD(P)-binding Rossmann-like Domain"/>
    <property type="match status" value="1"/>
</dbReference>
<dbReference type="RefSeq" id="WP_003014975.1">
    <property type="nucleotide sequence ID" value="NZ_AP023459.1"/>
</dbReference>